<evidence type="ECO:0000256" key="3">
    <source>
        <dbReference type="ARBA" id="ARBA00012239"/>
    </source>
</evidence>
<evidence type="ECO:0000256" key="2">
    <source>
        <dbReference type="ARBA" id="ARBA00006490"/>
    </source>
</evidence>
<organism evidence="12 13">
    <name type="scientific">Polluticaenibacter yanchengensis</name>
    <dbReference type="NCBI Taxonomy" id="3014562"/>
    <lineage>
        <taxon>Bacteria</taxon>
        <taxon>Pseudomonadati</taxon>
        <taxon>Bacteroidota</taxon>
        <taxon>Chitinophagia</taxon>
        <taxon>Chitinophagales</taxon>
        <taxon>Chitinophagaceae</taxon>
        <taxon>Polluticaenibacter</taxon>
    </lineage>
</organism>
<feature type="domain" description="Aminotransferase class V" evidence="11">
    <location>
        <begin position="5"/>
        <end position="368"/>
    </location>
</feature>
<comment type="catalytic activity">
    <reaction evidence="9">
        <text>(sulfur carrier)-H + L-cysteine = (sulfur carrier)-SH + L-alanine</text>
        <dbReference type="Rhea" id="RHEA:43892"/>
        <dbReference type="Rhea" id="RHEA-COMP:14737"/>
        <dbReference type="Rhea" id="RHEA-COMP:14739"/>
        <dbReference type="ChEBI" id="CHEBI:29917"/>
        <dbReference type="ChEBI" id="CHEBI:35235"/>
        <dbReference type="ChEBI" id="CHEBI:57972"/>
        <dbReference type="ChEBI" id="CHEBI:64428"/>
        <dbReference type="EC" id="2.8.1.7"/>
    </reaction>
</comment>
<keyword evidence="13" id="KW-1185">Reference proteome</keyword>
<evidence type="ECO:0000256" key="10">
    <source>
        <dbReference type="RuleBase" id="RU004504"/>
    </source>
</evidence>
<dbReference type="InterPro" id="IPR000192">
    <property type="entry name" value="Aminotrans_V_dom"/>
</dbReference>
<keyword evidence="5" id="KW-0479">Metal-binding</keyword>
<keyword evidence="8" id="KW-0411">Iron-sulfur</keyword>
<dbReference type="EC" id="2.8.1.7" evidence="3"/>
<evidence type="ECO:0000256" key="6">
    <source>
        <dbReference type="ARBA" id="ARBA00022898"/>
    </source>
</evidence>
<dbReference type="PIRSF" id="PIRSF005572">
    <property type="entry name" value="NifS"/>
    <property type="match status" value="1"/>
</dbReference>
<dbReference type="InterPro" id="IPR015424">
    <property type="entry name" value="PyrdxlP-dep_Trfase"/>
</dbReference>
<dbReference type="SUPFAM" id="SSF53383">
    <property type="entry name" value="PLP-dependent transferases"/>
    <property type="match status" value="1"/>
</dbReference>
<comment type="caution">
    <text evidence="12">The sequence shown here is derived from an EMBL/GenBank/DDBJ whole genome shotgun (WGS) entry which is preliminary data.</text>
</comment>
<dbReference type="InterPro" id="IPR016454">
    <property type="entry name" value="Cysteine_dSase"/>
</dbReference>
<evidence type="ECO:0000256" key="1">
    <source>
        <dbReference type="ARBA" id="ARBA00001933"/>
    </source>
</evidence>
<keyword evidence="6" id="KW-0663">Pyridoxal phosphate</keyword>
<dbReference type="PANTHER" id="PTHR11601">
    <property type="entry name" value="CYSTEINE DESULFURYLASE FAMILY MEMBER"/>
    <property type="match status" value="1"/>
</dbReference>
<evidence type="ECO:0000256" key="5">
    <source>
        <dbReference type="ARBA" id="ARBA00022723"/>
    </source>
</evidence>
<dbReference type="PANTHER" id="PTHR11601:SF34">
    <property type="entry name" value="CYSTEINE DESULFURASE"/>
    <property type="match status" value="1"/>
</dbReference>
<dbReference type="Pfam" id="PF00266">
    <property type="entry name" value="Aminotran_5"/>
    <property type="match status" value="1"/>
</dbReference>
<dbReference type="Gene3D" id="3.90.1150.10">
    <property type="entry name" value="Aspartate Aminotransferase, domain 1"/>
    <property type="match status" value="1"/>
</dbReference>
<dbReference type="InterPro" id="IPR015422">
    <property type="entry name" value="PyrdxlP-dep_Trfase_small"/>
</dbReference>
<reference evidence="12 13" key="1">
    <citation type="submission" date="2022-12" db="EMBL/GenBank/DDBJ databases">
        <title>Chitinophagaceae gen. sp. nov., a new member of the family Chitinophagaceae, isolated from soil in a chemical factory.</title>
        <authorList>
            <person name="Ke Z."/>
        </authorList>
    </citation>
    <scope>NUCLEOTIDE SEQUENCE [LARGE SCALE GENOMIC DNA]</scope>
    <source>
        <strain evidence="12 13">LY-5</strain>
    </source>
</reference>
<evidence type="ECO:0000313" key="12">
    <source>
        <dbReference type="EMBL" id="MDA3613722.1"/>
    </source>
</evidence>
<proteinExistence type="inferred from homology"/>
<dbReference type="InterPro" id="IPR020578">
    <property type="entry name" value="Aminotrans_V_PyrdxlP_BS"/>
</dbReference>
<evidence type="ECO:0000259" key="11">
    <source>
        <dbReference type="Pfam" id="PF00266"/>
    </source>
</evidence>
<sequence length="380" mass="40887">MSLPVYLDYCATTPVDERVLNAMLPYFNVQFGNASSKLHGYGWLANDAVVLARQQVAQLINAKDEEIIFTSGATESINLAIRSTYDIYGSKGNHIITVATEHNAVLDTCKYLQKKGADVTYLPVDKNGNIDLGVLEAAIGPSTILIAVMAANNETGVLHDIKGIGKIAKEKKVLFLCDAVQAAGKIPVDVQAWQVDFLALSAHKFYGPKGVGALYVRSRQPRVSVQAQVTGGGQESGRRSGTLNVPGIVGMGHAAMLARTDLKVESSRLKSSIDKIWHALKAYTCVTMNGELADRLPNVMNICFTNEVNSGFISQLSNDIAISTGSACSTGKTDPSHVLLAMGISKENALKSIRISIGRQTTDEDIDKAIKTFYKVIKPV</sequence>
<dbReference type="Proteomes" id="UP001210231">
    <property type="component" value="Unassembled WGS sequence"/>
</dbReference>
<keyword evidence="7" id="KW-0408">Iron</keyword>
<gene>
    <name evidence="12" type="ORF">O3P16_02795</name>
</gene>
<dbReference type="NCBIfam" id="NF002806">
    <property type="entry name" value="PRK02948.1"/>
    <property type="match status" value="1"/>
</dbReference>
<evidence type="ECO:0000256" key="8">
    <source>
        <dbReference type="ARBA" id="ARBA00023014"/>
    </source>
</evidence>
<evidence type="ECO:0000256" key="9">
    <source>
        <dbReference type="ARBA" id="ARBA00050776"/>
    </source>
</evidence>
<protein>
    <recommendedName>
        <fullName evidence="3">cysteine desulfurase</fullName>
        <ecNumber evidence="3">2.8.1.7</ecNumber>
    </recommendedName>
</protein>
<keyword evidence="4" id="KW-0808">Transferase</keyword>
<evidence type="ECO:0000256" key="4">
    <source>
        <dbReference type="ARBA" id="ARBA00022679"/>
    </source>
</evidence>
<evidence type="ECO:0000313" key="13">
    <source>
        <dbReference type="Proteomes" id="UP001210231"/>
    </source>
</evidence>
<comment type="cofactor">
    <cofactor evidence="1 10">
        <name>pyridoxal 5'-phosphate</name>
        <dbReference type="ChEBI" id="CHEBI:597326"/>
    </cofactor>
</comment>
<name>A0ABT4UHA7_9BACT</name>
<dbReference type="RefSeq" id="WP_407030050.1">
    <property type="nucleotide sequence ID" value="NZ_JAQGEF010000002.1"/>
</dbReference>
<accession>A0ABT4UHA7</accession>
<dbReference type="PROSITE" id="PS00595">
    <property type="entry name" value="AA_TRANSFER_CLASS_5"/>
    <property type="match status" value="1"/>
</dbReference>
<dbReference type="EMBL" id="JAQGEF010000002">
    <property type="protein sequence ID" value="MDA3613722.1"/>
    <property type="molecule type" value="Genomic_DNA"/>
</dbReference>
<dbReference type="Gene3D" id="3.40.640.10">
    <property type="entry name" value="Type I PLP-dependent aspartate aminotransferase-like (Major domain)"/>
    <property type="match status" value="1"/>
</dbReference>
<evidence type="ECO:0000256" key="7">
    <source>
        <dbReference type="ARBA" id="ARBA00023004"/>
    </source>
</evidence>
<comment type="similarity">
    <text evidence="2">Belongs to the class-V pyridoxal-phosphate-dependent aminotransferase family. NifS/IscS subfamily.</text>
</comment>
<dbReference type="InterPro" id="IPR015421">
    <property type="entry name" value="PyrdxlP-dep_Trfase_major"/>
</dbReference>